<feature type="transmembrane region" description="Helical" evidence="7">
    <location>
        <begin position="95"/>
        <end position="117"/>
    </location>
</feature>
<feature type="transmembrane region" description="Helical" evidence="7">
    <location>
        <begin position="196"/>
        <end position="216"/>
    </location>
</feature>
<keyword evidence="3" id="KW-1003">Cell membrane</keyword>
<dbReference type="GO" id="GO:0005886">
    <property type="term" value="C:plasma membrane"/>
    <property type="evidence" value="ECO:0007669"/>
    <property type="project" value="UniProtKB-SubCell"/>
</dbReference>
<evidence type="ECO:0000313" key="9">
    <source>
        <dbReference type="Proteomes" id="UP000003157"/>
    </source>
</evidence>
<dbReference type="GO" id="GO:0042910">
    <property type="term" value="F:xenobiotic transmembrane transporter activity"/>
    <property type="evidence" value="ECO:0007669"/>
    <property type="project" value="InterPro"/>
</dbReference>
<dbReference type="OrthoDB" id="9776324at2"/>
<dbReference type="NCBIfam" id="TIGR00797">
    <property type="entry name" value="matE"/>
    <property type="match status" value="1"/>
</dbReference>
<dbReference type="eggNOG" id="COG0534">
    <property type="taxonomic scope" value="Bacteria"/>
</dbReference>
<reference evidence="8 9" key="1">
    <citation type="submission" date="2010-12" db="EMBL/GenBank/DDBJ databases">
        <title>The Genome Sequence of Coprobacillus sp. strain 29_1.</title>
        <authorList>
            <consortium name="The Broad Institute Genome Sequencing Platform"/>
            <person name="Earl A."/>
            <person name="Ward D."/>
            <person name="Feldgarden M."/>
            <person name="Gevers D."/>
            <person name="Daigneault M."/>
            <person name="Sibley C.D."/>
            <person name="White A."/>
            <person name="Strauss J."/>
            <person name="Allen-Vercoe E."/>
            <person name="Young S.K."/>
            <person name="Zeng Q."/>
            <person name="Gargeya S."/>
            <person name="Fitzgerald M."/>
            <person name="Haas B."/>
            <person name="Abouelleil A."/>
            <person name="Alvarado L."/>
            <person name="Arachchi H.M."/>
            <person name="Berlin A."/>
            <person name="Brown A."/>
            <person name="Chapman S.B."/>
            <person name="Chen Z."/>
            <person name="Dunbar C."/>
            <person name="Freedman E."/>
            <person name="Gearin G."/>
            <person name="Gellesch M."/>
            <person name="Goldberg J."/>
            <person name="Griggs A."/>
            <person name="Gujja S."/>
            <person name="Heilman E."/>
            <person name="Heiman D."/>
            <person name="Howarth C."/>
            <person name="Larson L."/>
            <person name="Lui A."/>
            <person name="MacDonald P.J.P."/>
            <person name="Mehta T."/>
            <person name="Montmayeur A."/>
            <person name="Murphy C."/>
            <person name="Neiman D."/>
            <person name="Pearson M."/>
            <person name="Priest M."/>
            <person name="Roberts A."/>
            <person name="Saif S."/>
            <person name="Shea T."/>
            <person name="Shenoy N."/>
            <person name="Sisk P."/>
            <person name="Stolte C."/>
            <person name="Sykes S."/>
            <person name="White J."/>
            <person name="Yandava C."/>
            <person name="Nusbaum C."/>
            <person name="Birren B."/>
        </authorList>
    </citation>
    <scope>NUCLEOTIDE SEQUENCE [LARGE SCALE GENOMIC DNA]</scope>
    <source>
        <strain evidence="8 9">29_1</strain>
    </source>
</reference>
<comment type="subcellular location">
    <subcellularLocation>
        <location evidence="1">Cell membrane</location>
        <topology evidence="1">Multi-pass membrane protein</topology>
    </subcellularLocation>
</comment>
<accession>E7GFE6</accession>
<feature type="transmembrane region" description="Helical" evidence="7">
    <location>
        <begin position="168"/>
        <end position="190"/>
    </location>
</feature>
<dbReference type="EMBL" id="ADKX01000049">
    <property type="protein sequence ID" value="EFW03207.1"/>
    <property type="molecule type" value="Genomic_DNA"/>
</dbReference>
<dbReference type="CDD" id="cd13138">
    <property type="entry name" value="MATE_yoeA_like"/>
    <property type="match status" value="1"/>
</dbReference>
<comment type="caution">
    <text evidence="8">The sequence shown here is derived from an EMBL/GenBank/DDBJ whole genome shotgun (WGS) entry which is preliminary data.</text>
</comment>
<feature type="transmembrane region" description="Helical" evidence="7">
    <location>
        <begin position="389"/>
        <end position="409"/>
    </location>
</feature>
<keyword evidence="2" id="KW-0813">Transport</keyword>
<feature type="transmembrane region" description="Helical" evidence="7">
    <location>
        <begin position="137"/>
        <end position="161"/>
    </location>
</feature>
<evidence type="ECO:0000256" key="1">
    <source>
        <dbReference type="ARBA" id="ARBA00004651"/>
    </source>
</evidence>
<dbReference type="Pfam" id="PF01554">
    <property type="entry name" value="MatE"/>
    <property type="match status" value="2"/>
</dbReference>
<dbReference type="InterPro" id="IPR002528">
    <property type="entry name" value="MATE_fam"/>
</dbReference>
<dbReference type="InterPro" id="IPR052031">
    <property type="entry name" value="Membrane_Transporter-Flippase"/>
</dbReference>
<feature type="transmembrane region" description="Helical" evidence="7">
    <location>
        <begin position="243"/>
        <end position="261"/>
    </location>
</feature>
<dbReference type="HOGENOM" id="CLU_012893_5_0_9"/>
<evidence type="ECO:0000256" key="2">
    <source>
        <dbReference type="ARBA" id="ARBA00022448"/>
    </source>
</evidence>
<dbReference type="PIRSF" id="PIRSF006603">
    <property type="entry name" value="DinF"/>
    <property type="match status" value="1"/>
</dbReference>
<dbReference type="AlphaFoldDB" id="E7GFE6"/>
<keyword evidence="4 7" id="KW-0812">Transmembrane</keyword>
<dbReference type="InterPro" id="IPR048279">
    <property type="entry name" value="MdtK-like"/>
</dbReference>
<keyword evidence="5 7" id="KW-1133">Transmembrane helix</keyword>
<feature type="transmembrane region" description="Helical" evidence="7">
    <location>
        <begin position="321"/>
        <end position="345"/>
    </location>
</feature>
<protein>
    <submittedName>
        <fullName evidence="8">MATE efflux family protein</fullName>
    </submittedName>
</protein>
<feature type="transmembrane region" description="Helical" evidence="7">
    <location>
        <begin position="51"/>
        <end position="75"/>
    </location>
</feature>
<evidence type="ECO:0000256" key="7">
    <source>
        <dbReference type="SAM" id="Phobius"/>
    </source>
</evidence>
<sequence>MFHFKIDLLKDNILKALLLFAFPILIANIFQQLYNTMDTMIVGNFLGDTSLAAISACGAVYELLIGFALGVGNGLSIVTARNYGSNDENQIKKSVAGSIVIGIGLTLLIMLISLLFLYPLLQLLHTPIHIIDEAYSYIFVVTIFVGVMFAYNLCAGLLRAIGNSVMPLIFLIISSLINVGLDILLITQFAMGVQGAAVATVISQAISVILCIFYIYKKTPILIPCREHFTVDKGLYKELLGQGFSMGFMMSIVSAGTVILQSAINDFGYLIIAGHGTARKLNSFCMMPAGTIGLALSTFVSQNKGANQQQRIRDGVRYGNLIACAWGALITVILFFGAPLLVQLISGSREPTVIDNATLYLRINAPFYAVLGILLNLRNSLQGLGMKIIPLVSSVIECLGKIVFVALFIPVLHYFGVIICEPVIWCCMCLQLAWSFYHNPYIKGAKNNQETV</sequence>
<organism evidence="8 9">
    <name type="scientific">Coprobacillus cateniformis</name>
    <dbReference type="NCBI Taxonomy" id="100884"/>
    <lineage>
        <taxon>Bacteria</taxon>
        <taxon>Bacillati</taxon>
        <taxon>Bacillota</taxon>
        <taxon>Erysipelotrichia</taxon>
        <taxon>Erysipelotrichales</taxon>
        <taxon>Coprobacillaceae</taxon>
        <taxon>Coprobacillus</taxon>
    </lineage>
</organism>
<dbReference type="RefSeq" id="WP_008790571.1">
    <property type="nucleotide sequence ID" value="NZ_AKCB01000001.1"/>
</dbReference>
<feature type="transmembrane region" description="Helical" evidence="7">
    <location>
        <begin position="415"/>
        <end position="437"/>
    </location>
</feature>
<proteinExistence type="predicted"/>
<dbReference type="GeneID" id="78228531"/>
<name>E7GFE6_9FIRM</name>
<feature type="transmembrane region" description="Helical" evidence="7">
    <location>
        <begin position="357"/>
        <end position="377"/>
    </location>
</feature>
<keyword evidence="9" id="KW-1185">Reference proteome</keyword>
<feature type="transmembrane region" description="Helical" evidence="7">
    <location>
        <begin position="12"/>
        <end position="31"/>
    </location>
</feature>
<evidence type="ECO:0000256" key="5">
    <source>
        <dbReference type="ARBA" id="ARBA00022989"/>
    </source>
</evidence>
<dbReference type="PANTHER" id="PTHR43549:SF3">
    <property type="entry name" value="MULTIDRUG RESISTANCE PROTEIN YPNP-RELATED"/>
    <property type="match status" value="1"/>
</dbReference>
<dbReference type="Proteomes" id="UP000003157">
    <property type="component" value="Unassembled WGS sequence"/>
</dbReference>
<gene>
    <name evidence="8" type="ORF">HMPREF9488_03489</name>
</gene>
<dbReference type="PANTHER" id="PTHR43549">
    <property type="entry name" value="MULTIDRUG RESISTANCE PROTEIN YPNP-RELATED"/>
    <property type="match status" value="1"/>
</dbReference>
<keyword evidence="6 7" id="KW-0472">Membrane</keyword>
<evidence type="ECO:0000256" key="4">
    <source>
        <dbReference type="ARBA" id="ARBA00022692"/>
    </source>
</evidence>
<dbReference type="GO" id="GO:0015297">
    <property type="term" value="F:antiporter activity"/>
    <property type="evidence" value="ECO:0007669"/>
    <property type="project" value="InterPro"/>
</dbReference>
<feature type="transmembrane region" description="Helical" evidence="7">
    <location>
        <begin position="281"/>
        <end position="300"/>
    </location>
</feature>
<evidence type="ECO:0000313" key="8">
    <source>
        <dbReference type="EMBL" id="EFW03207.1"/>
    </source>
</evidence>
<evidence type="ECO:0000256" key="6">
    <source>
        <dbReference type="ARBA" id="ARBA00023136"/>
    </source>
</evidence>
<evidence type="ECO:0000256" key="3">
    <source>
        <dbReference type="ARBA" id="ARBA00022475"/>
    </source>
</evidence>
<dbReference type="STRING" id="100884.GCA_000269565_00632"/>